<evidence type="ECO:0000259" key="7">
    <source>
        <dbReference type="Pfam" id="PF09335"/>
    </source>
</evidence>
<feature type="transmembrane region" description="Helical" evidence="6">
    <location>
        <begin position="253"/>
        <end position="276"/>
    </location>
</feature>
<evidence type="ECO:0000313" key="9">
    <source>
        <dbReference type="Proteomes" id="UP001328107"/>
    </source>
</evidence>
<evidence type="ECO:0000256" key="6">
    <source>
        <dbReference type="SAM" id="Phobius"/>
    </source>
</evidence>
<dbReference type="PANTHER" id="PTHR43220:SF20">
    <property type="entry name" value="TRANSMEMBRANE PROTEIN 41A"/>
    <property type="match status" value="1"/>
</dbReference>
<dbReference type="InterPro" id="IPR045014">
    <property type="entry name" value="TM41A/B"/>
</dbReference>
<sequence length="334" mass="37828">MKMRFNHSDFFNDLSGVTAVPPSIDIISGNSMNSFGAAVNDPSISSISMYAVASKVFIWLKNPRRHDILPRRRHHGARLFILPAIFAVSSLSLWYMLCSAPDWNSEGLTTFELSRQFENFSVLAKKFKAYKDHHFSYVTAVFISLYLFQQSFAIPGLFFLNILAGVVFDMAPGFALVCVLTTIGSVLCYRLSELFGRDYVLYYFGQKLTYLQQKVEDNSNRLVPFLLFARMFPVSPSWMLNIVAPFLNIPLPIFALTVLIGLAPYNFICVQAGFALSELRSWEDVFTTRRMVIMGSLALVPLAYAVFMRPRAEKMEDESESISDIYAPLKTEVV</sequence>
<proteinExistence type="inferred from homology"/>
<name>A0AAN4Z7C7_9BILA</name>
<feature type="domain" description="VTT" evidence="7">
    <location>
        <begin position="154"/>
        <end position="273"/>
    </location>
</feature>
<dbReference type="InterPro" id="IPR032816">
    <property type="entry name" value="VTT_dom"/>
</dbReference>
<dbReference type="AlphaFoldDB" id="A0AAN4Z7C7"/>
<feature type="transmembrane region" description="Helical" evidence="6">
    <location>
        <begin position="135"/>
        <end position="160"/>
    </location>
</feature>
<keyword evidence="4 6" id="KW-0472">Membrane</keyword>
<keyword evidence="2 6" id="KW-0812">Transmembrane</keyword>
<feature type="transmembrane region" description="Helical" evidence="6">
    <location>
        <begin position="222"/>
        <end position="241"/>
    </location>
</feature>
<dbReference type="GO" id="GO:0016020">
    <property type="term" value="C:membrane"/>
    <property type="evidence" value="ECO:0007669"/>
    <property type="project" value="UniProtKB-SubCell"/>
</dbReference>
<reference evidence="9" key="1">
    <citation type="submission" date="2022-10" db="EMBL/GenBank/DDBJ databases">
        <title>Genome assembly of Pristionchus species.</title>
        <authorList>
            <person name="Yoshida K."/>
            <person name="Sommer R.J."/>
        </authorList>
    </citation>
    <scope>NUCLEOTIDE SEQUENCE [LARGE SCALE GENOMIC DNA]</scope>
    <source>
        <strain evidence="9">RS5460</strain>
    </source>
</reference>
<evidence type="ECO:0000256" key="5">
    <source>
        <dbReference type="ARBA" id="ARBA00025797"/>
    </source>
</evidence>
<comment type="subcellular location">
    <subcellularLocation>
        <location evidence="1">Membrane</location>
        <topology evidence="1">Multi-pass membrane protein</topology>
    </subcellularLocation>
</comment>
<evidence type="ECO:0000256" key="3">
    <source>
        <dbReference type="ARBA" id="ARBA00022989"/>
    </source>
</evidence>
<comment type="caution">
    <text evidence="8">The sequence shown here is derived from an EMBL/GenBank/DDBJ whole genome shotgun (WGS) entry which is preliminary data.</text>
</comment>
<comment type="similarity">
    <text evidence="5">Belongs to the TMEM41 family.</text>
</comment>
<feature type="transmembrane region" description="Helical" evidence="6">
    <location>
        <begin position="288"/>
        <end position="307"/>
    </location>
</feature>
<dbReference type="EMBL" id="BTRK01000002">
    <property type="protein sequence ID" value="GMR35491.1"/>
    <property type="molecule type" value="Genomic_DNA"/>
</dbReference>
<gene>
    <name evidence="8" type="ORF">PMAYCL1PPCAC_05686</name>
</gene>
<feature type="transmembrane region" description="Helical" evidence="6">
    <location>
        <begin position="79"/>
        <end position="97"/>
    </location>
</feature>
<evidence type="ECO:0000256" key="4">
    <source>
        <dbReference type="ARBA" id="ARBA00023136"/>
    </source>
</evidence>
<dbReference type="PANTHER" id="PTHR43220">
    <property type="match status" value="1"/>
</dbReference>
<evidence type="ECO:0000256" key="2">
    <source>
        <dbReference type="ARBA" id="ARBA00022692"/>
    </source>
</evidence>
<accession>A0AAN4Z7C7</accession>
<feature type="transmembrane region" description="Helical" evidence="6">
    <location>
        <begin position="172"/>
        <end position="192"/>
    </location>
</feature>
<dbReference type="Proteomes" id="UP001328107">
    <property type="component" value="Unassembled WGS sequence"/>
</dbReference>
<keyword evidence="9" id="KW-1185">Reference proteome</keyword>
<keyword evidence="3 6" id="KW-1133">Transmembrane helix</keyword>
<evidence type="ECO:0000313" key="8">
    <source>
        <dbReference type="EMBL" id="GMR35491.1"/>
    </source>
</evidence>
<dbReference type="Pfam" id="PF09335">
    <property type="entry name" value="VTT_dom"/>
    <property type="match status" value="1"/>
</dbReference>
<organism evidence="8 9">
    <name type="scientific">Pristionchus mayeri</name>
    <dbReference type="NCBI Taxonomy" id="1317129"/>
    <lineage>
        <taxon>Eukaryota</taxon>
        <taxon>Metazoa</taxon>
        <taxon>Ecdysozoa</taxon>
        <taxon>Nematoda</taxon>
        <taxon>Chromadorea</taxon>
        <taxon>Rhabditida</taxon>
        <taxon>Rhabditina</taxon>
        <taxon>Diplogasteromorpha</taxon>
        <taxon>Diplogasteroidea</taxon>
        <taxon>Neodiplogasteridae</taxon>
        <taxon>Pristionchus</taxon>
    </lineage>
</organism>
<evidence type="ECO:0000256" key="1">
    <source>
        <dbReference type="ARBA" id="ARBA00004141"/>
    </source>
</evidence>
<protein>
    <recommendedName>
        <fullName evidence="7">VTT domain-containing protein</fullName>
    </recommendedName>
</protein>